<evidence type="ECO:0008006" key="3">
    <source>
        <dbReference type="Google" id="ProtNLM"/>
    </source>
</evidence>
<dbReference type="EMBL" id="CP136920">
    <property type="protein sequence ID" value="WOO40961.1"/>
    <property type="molecule type" value="Genomic_DNA"/>
</dbReference>
<evidence type="ECO:0000313" key="2">
    <source>
        <dbReference type="Proteomes" id="UP001304300"/>
    </source>
</evidence>
<keyword evidence="2" id="KW-1185">Reference proteome</keyword>
<sequence>MSKLSIAVILWNDRQASDLSFSLQSLESDGIAKEAICVIGKGVMEAAGVEGYRVENVDLSKDLFDTLIRFSTESGSSFMGFLVAGDLWLKGKADMLGDAFRKSNFSVLAHQFYTGEYGGFKRKLWISKKACFDANDCPLSTVAVRNDFLQEVFGNLEKLSKSLSIEKIQDVYFSDGIYAVLAENNSRRFKSRLQRRLKQQKPSLNSLSDFRNQYEGKRCFVIGNGPSLNQMDLGLLEDEITFVSNAFHLMFDRIQWRPSVYSCIDSVVLPDSADDFCRLISELPETSFFFPDWLGDDDLNDVKWDSSSFLSQSSNVCYFEEKSPISLEQPCSNSLAKHLCRVPTVTGALLQLAILMGCSPIYIIGCDTAYTVPEVARRLKPARIGGTERVILDDDSDPNHFSASYFGKGKVWHEPQAEKMIDFYERFRAQVDPNGKRVFNATVGGALEAFPRVDFNTLF</sequence>
<gene>
    <name evidence="1" type="ORF">RZN69_20260</name>
</gene>
<evidence type="ECO:0000313" key="1">
    <source>
        <dbReference type="EMBL" id="WOO40961.1"/>
    </source>
</evidence>
<name>A0AAQ3L8U1_9BACT</name>
<dbReference type="AlphaFoldDB" id="A0AAQ3L8U1"/>
<dbReference type="Gene3D" id="3.90.1480.10">
    <property type="entry name" value="Alpha-2,3-sialyltransferase"/>
    <property type="match status" value="1"/>
</dbReference>
<proteinExistence type="predicted"/>
<reference evidence="1 2" key="1">
    <citation type="submission" date="2023-10" db="EMBL/GenBank/DDBJ databases">
        <title>Rubellicoccus peritrichatus gen. nov., sp. nov., isolated from an algae of coral reef tank.</title>
        <authorList>
            <person name="Luo J."/>
        </authorList>
    </citation>
    <scope>NUCLEOTIDE SEQUENCE [LARGE SCALE GENOMIC DNA]</scope>
    <source>
        <strain evidence="1 2">CR14</strain>
    </source>
</reference>
<dbReference type="RefSeq" id="WP_317833245.1">
    <property type="nucleotide sequence ID" value="NZ_CP136920.1"/>
</dbReference>
<accession>A0AAQ3L8U1</accession>
<protein>
    <recommendedName>
        <fullName evidence="3">DUF115 domain-containing protein</fullName>
    </recommendedName>
</protein>
<organism evidence="1 2">
    <name type="scientific">Rubellicoccus peritrichatus</name>
    <dbReference type="NCBI Taxonomy" id="3080537"/>
    <lineage>
        <taxon>Bacteria</taxon>
        <taxon>Pseudomonadati</taxon>
        <taxon>Verrucomicrobiota</taxon>
        <taxon>Opitutia</taxon>
        <taxon>Puniceicoccales</taxon>
        <taxon>Cerasicoccaceae</taxon>
        <taxon>Rubellicoccus</taxon>
    </lineage>
</organism>
<dbReference type="KEGG" id="puo:RZN69_20260"/>
<dbReference type="Proteomes" id="UP001304300">
    <property type="component" value="Chromosome"/>
</dbReference>